<organism evidence="1 2">
    <name type="scientific">Carnegiea gigantea</name>
    <dbReference type="NCBI Taxonomy" id="171969"/>
    <lineage>
        <taxon>Eukaryota</taxon>
        <taxon>Viridiplantae</taxon>
        <taxon>Streptophyta</taxon>
        <taxon>Embryophyta</taxon>
        <taxon>Tracheophyta</taxon>
        <taxon>Spermatophyta</taxon>
        <taxon>Magnoliopsida</taxon>
        <taxon>eudicotyledons</taxon>
        <taxon>Gunneridae</taxon>
        <taxon>Pentapetalae</taxon>
        <taxon>Caryophyllales</taxon>
        <taxon>Cactineae</taxon>
        <taxon>Cactaceae</taxon>
        <taxon>Cactoideae</taxon>
        <taxon>Echinocereeae</taxon>
        <taxon>Carnegiea</taxon>
    </lineage>
</organism>
<evidence type="ECO:0000313" key="2">
    <source>
        <dbReference type="Proteomes" id="UP001153076"/>
    </source>
</evidence>
<dbReference type="Proteomes" id="UP001153076">
    <property type="component" value="Unassembled WGS sequence"/>
</dbReference>
<evidence type="ECO:0008006" key="3">
    <source>
        <dbReference type="Google" id="ProtNLM"/>
    </source>
</evidence>
<name>A0A9Q1KGM0_9CARY</name>
<evidence type="ECO:0000313" key="1">
    <source>
        <dbReference type="EMBL" id="KAJ8443003.1"/>
    </source>
</evidence>
<dbReference type="AlphaFoldDB" id="A0A9Q1KGM0"/>
<protein>
    <recommendedName>
        <fullName evidence="3">RRM domain-containing protein</fullName>
    </recommendedName>
</protein>
<dbReference type="EMBL" id="JAKOGI010000130">
    <property type="protein sequence ID" value="KAJ8443003.1"/>
    <property type="molecule type" value="Genomic_DNA"/>
</dbReference>
<sequence length="214" mass="23966">MTAHLSPLPAASSTSCATLSRQILWVVVQFSALVTCFILANIGSLEEVPLLTCDLLLTVELPVFARGVIRIPPPSTSLLSSLSWLPPPQGCYGPKQTLEDSIASLCGKAGWCSSFESHLKTEVPKVELSQFLLIIDQLNWIIWVSKFSLVPNKVERRNERKYGFVRFGEKQKGDRAIQVMNGNKLELAWPRFQKRPASRLSDQRKAAQTKMVWK</sequence>
<proteinExistence type="predicted"/>
<reference evidence="1" key="1">
    <citation type="submission" date="2022-04" db="EMBL/GenBank/DDBJ databases">
        <title>Carnegiea gigantea Genome sequencing and assembly v2.</title>
        <authorList>
            <person name="Copetti D."/>
            <person name="Sanderson M.J."/>
            <person name="Burquez A."/>
            <person name="Wojciechowski M.F."/>
        </authorList>
    </citation>
    <scope>NUCLEOTIDE SEQUENCE</scope>
    <source>
        <strain evidence="1">SGP5-SGP5p</strain>
        <tissue evidence="1">Aerial part</tissue>
    </source>
</reference>
<comment type="caution">
    <text evidence="1">The sequence shown here is derived from an EMBL/GenBank/DDBJ whole genome shotgun (WGS) entry which is preliminary data.</text>
</comment>
<accession>A0A9Q1KGM0</accession>
<keyword evidence="2" id="KW-1185">Reference proteome</keyword>
<gene>
    <name evidence="1" type="ORF">Cgig2_014525</name>
</gene>